<accession>A0A5C4RSA7</accession>
<keyword evidence="5" id="KW-0998">Cell outer membrane</keyword>
<evidence type="ECO:0000256" key="4">
    <source>
        <dbReference type="ARBA" id="ARBA00023136"/>
    </source>
</evidence>
<evidence type="ECO:0000256" key="3">
    <source>
        <dbReference type="ARBA" id="ARBA00022729"/>
    </source>
</evidence>
<keyword evidence="4" id="KW-0472">Membrane</keyword>
<comment type="similarity">
    <text evidence="2">Belongs to the MipA/OmpV family.</text>
</comment>
<feature type="chain" id="PRO_5022953531" evidence="6">
    <location>
        <begin position="30"/>
        <end position="257"/>
    </location>
</feature>
<dbReference type="GO" id="GO:0009279">
    <property type="term" value="C:cell outer membrane"/>
    <property type="evidence" value="ECO:0007669"/>
    <property type="project" value="UniProtKB-SubCell"/>
</dbReference>
<dbReference type="OrthoDB" id="5295915at2"/>
<reference evidence="7 8" key="1">
    <citation type="submission" date="2019-03" db="EMBL/GenBank/DDBJ databases">
        <title>Arenimonas daejeonensis sp. nov., isolated from compost.</title>
        <authorList>
            <person name="Jeon C.O."/>
        </authorList>
    </citation>
    <scope>NUCLEOTIDE SEQUENCE [LARGE SCALE GENOMIC DNA]</scope>
    <source>
        <strain evidence="7 8">R29</strain>
    </source>
</reference>
<dbReference type="PANTHER" id="PTHR38776:SF1">
    <property type="entry name" value="MLTA-INTERACTING PROTEIN-RELATED"/>
    <property type="match status" value="1"/>
</dbReference>
<dbReference type="AlphaFoldDB" id="A0A5C4RSA7"/>
<dbReference type="GO" id="GO:0009252">
    <property type="term" value="P:peptidoglycan biosynthetic process"/>
    <property type="evidence" value="ECO:0007669"/>
    <property type="project" value="TreeGrafter"/>
</dbReference>
<evidence type="ECO:0000313" key="8">
    <source>
        <dbReference type="Proteomes" id="UP000305760"/>
    </source>
</evidence>
<dbReference type="Pfam" id="PF06629">
    <property type="entry name" value="MipA"/>
    <property type="match status" value="1"/>
</dbReference>
<evidence type="ECO:0000256" key="5">
    <source>
        <dbReference type="ARBA" id="ARBA00023237"/>
    </source>
</evidence>
<organism evidence="7 8">
    <name type="scientific">Arenimonas terrae</name>
    <dbReference type="NCBI Taxonomy" id="2546226"/>
    <lineage>
        <taxon>Bacteria</taxon>
        <taxon>Pseudomonadati</taxon>
        <taxon>Pseudomonadota</taxon>
        <taxon>Gammaproteobacteria</taxon>
        <taxon>Lysobacterales</taxon>
        <taxon>Lysobacteraceae</taxon>
        <taxon>Arenimonas</taxon>
    </lineage>
</organism>
<evidence type="ECO:0000256" key="1">
    <source>
        <dbReference type="ARBA" id="ARBA00004442"/>
    </source>
</evidence>
<comment type="subcellular location">
    <subcellularLocation>
        <location evidence="1">Cell outer membrane</location>
    </subcellularLocation>
</comment>
<dbReference type="InterPro" id="IPR010583">
    <property type="entry name" value="MipA"/>
</dbReference>
<gene>
    <name evidence="7" type="ORF">E1B00_11305</name>
</gene>
<feature type="signal peptide" evidence="6">
    <location>
        <begin position="1"/>
        <end position="29"/>
    </location>
</feature>
<keyword evidence="3 6" id="KW-0732">Signal</keyword>
<evidence type="ECO:0000256" key="2">
    <source>
        <dbReference type="ARBA" id="ARBA00005722"/>
    </source>
</evidence>
<comment type="caution">
    <text evidence="7">The sequence shown here is derived from an EMBL/GenBank/DDBJ whole genome shotgun (WGS) entry which is preliminary data.</text>
</comment>
<dbReference type="EMBL" id="SMDR01000002">
    <property type="protein sequence ID" value="TNJ33908.1"/>
    <property type="molecule type" value="Genomic_DNA"/>
</dbReference>
<keyword evidence="8" id="KW-1185">Reference proteome</keyword>
<evidence type="ECO:0000313" key="7">
    <source>
        <dbReference type="EMBL" id="TNJ33908.1"/>
    </source>
</evidence>
<evidence type="ECO:0000256" key="6">
    <source>
        <dbReference type="SAM" id="SignalP"/>
    </source>
</evidence>
<protein>
    <submittedName>
        <fullName evidence="7">MipA/OmpV family protein</fullName>
    </submittedName>
</protein>
<proteinExistence type="inferred from homology"/>
<dbReference type="PANTHER" id="PTHR38776">
    <property type="entry name" value="MLTA-INTERACTING PROTEIN-RELATED"/>
    <property type="match status" value="1"/>
</dbReference>
<name>A0A5C4RSA7_9GAMM</name>
<dbReference type="Proteomes" id="UP000305760">
    <property type="component" value="Unassembled WGS sequence"/>
</dbReference>
<sequence length="257" mass="27971">MEAPRPKAVPMRTLLLPLALLCAALPVQAQEGPPRWTFGVIAADRDAPYTGLDEDLLVVPLVRFEGERFYLRGLRAGWRLVDTPGYELAVIGQARFDGYDAEDSPFLAGMSDRRASLDLGLASTWTSKKLGALELSGVVDALDRSGGAELAASWNLLFRAGGWTVVPGASLRWQSEDMVDYYYGVRAIEGIVGRPPYYGEAALTPDVSVLATLPFAKRWTFFVRASHAWLPSEISDSPIVDDESSTALFVGLGYSPD</sequence>